<evidence type="ECO:0000256" key="1">
    <source>
        <dbReference type="ARBA" id="ARBA00022553"/>
    </source>
</evidence>
<dbReference type="PROSITE" id="PS00675">
    <property type="entry name" value="SIGMA54_INTERACT_1"/>
    <property type="match status" value="1"/>
</dbReference>
<evidence type="ECO:0000256" key="2">
    <source>
        <dbReference type="ARBA" id="ARBA00022741"/>
    </source>
</evidence>
<dbReference type="PROSITE" id="PS50110">
    <property type="entry name" value="RESPONSE_REGULATORY"/>
    <property type="match status" value="1"/>
</dbReference>
<evidence type="ECO:0000259" key="8">
    <source>
        <dbReference type="PROSITE" id="PS50045"/>
    </source>
</evidence>
<dbReference type="Proteomes" id="UP000034883">
    <property type="component" value="Chromosome"/>
</dbReference>
<keyword evidence="1 7" id="KW-0597">Phosphoprotein</keyword>
<dbReference type="GO" id="GO:0043565">
    <property type="term" value="F:sequence-specific DNA binding"/>
    <property type="evidence" value="ECO:0007669"/>
    <property type="project" value="InterPro"/>
</dbReference>
<dbReference type="Pfam" id="PF00072">
    <property type="entry name" value="Response_reg"/>
    <property type="match status" value="1"/>
</dbReference>
<dbReference type="EMBL" id="CP011125">
    <property type="protein sequence ID" value="AKF09314.1"/>
    <property type="molecule type" value="Genomic_DNA"/>
</dbReference>
<dbReference type="InterPro" id="IPR025662">
    <property type="entry name" value="Sigma_54_int_dom_ATP-bd_1"/>
</dbReference>
<keyword evidence="2" id="KW-0547">Nucleotide-binding</keyword>
<dbReference type="AlphaFoldDB" id="A0A0F6SGU7"/>
<keyword evidence="4" id="KW-0902">Two-component regulatory system</keyword>
<dbReference type="PANTHER" id="PTHR32071">
    <property type="entry name" value="TRANSCRIPTIONAL REGULATORY PROTEIN"/>
    <property type="match status" value="1"/>
</dbReference>
<dbReference type="InterPro" id="IPR058031">
    <property type="entry name" value="AAA_lid_NorR"/>
</dbReference>
<dbReference type="Gene3D" id="1.10.8.60">
    <property type="match status" value="1"/>
</dbReference>
<dbReference type="Pfam" id="PF02954">
    <property type="entry name" value="HTH_8"/>
    <property type="match status" value="1"/>
</dbReference>
<dbReference type="Gene3D" id="3.40.50.2300">
    <property type="match status" value="1"/>
</dbReference>
<evidence type="ECO:0000256" key="5">
    <source>
        <dbReference type="ARBA" id="ARBA00023015"/>
    </source>
</evidence>
<dbReference type="FunFam" id="3.40.50.2300:FF:000018">
    <property type="entry name" value="DNA-binding transcriptional regulator NtrC"/>
    <property type="match status" value="1"/>
</dbReference>
<dbReference type="InterPro" id="IPR002197">
    <property type="entry name" value="HTH_Fis"/>
</dbReference>
<dbReference type="InterPro" id="IPR002078">
    <property type="entry name" value="Sigma_54_int"/>
</dbReference>
<feature type="modified residue" description="4-aspartylphosphate" evidence="7">
    <location>
        <position position="52"/>
    </location>
</feature>
<dbReference type="SUPFAM" id="SSF52540">
    <property type="entry name" value="P-loop containing nucleoside triphosphate hydrolases"/>
    <property type="match status" value="1"/>
</dbReference>
<evidence type="ECO:0000259" key="9">
    <source>
        <dbReference type="PROSITE" id="PS50110"/>
    </source>
</evidence>
<gene>
    <name evidence="10" type="ORF">DB32_006463</name>
</gene>
<sequence>MSRARILLVDDEPGVLYMLREVLSERGHDVIAVSSGAAALAHIDGASLVVSDLAMPGMDGLALLAHVHERRPELPFVLITAHGNERVAVSAMKAGAYDYLTKPVDIDELRLVVDRALESSQLRTEVRLMKAERALGRRLIAESVVMRRLLESIERIADKDLTVLVRGETGSGKELVASLVHAQSRRESGPLVRFNCAALPAELAEAELFGHARGAFTGAVATRRGFFAEADRGTLVLDEIGELPMTLQPKLLRALQDGEIQPIGGRIEKVDVRVVASTHRDLAAEVKAGRFREDLYYRLAVVELVVPALRERRDEIPALARGFAERYGERFGMPDVSLSPELIDALCRGDWPGNVRQLENTIARMVALSGPRVGLDAFLSPSAPAPEPDAEPPVEGERDAAPLPLRAQVEAFERGLVVRALADCKGNQSHAARRLGIGRATLIDKMKRYGIK</sequence>
<evidence type="ECO:0000313" key="11">
    <source>
        <dbReference type="Proteomes" id="UP000034883"/>
    </source>
</evidence>
<dbReference type="Pfam" id="PF00158">
    <property type="entry name" value="Sigma54_activat"/>
    <property type="match status" value="1"/>
</dbReference>
<dbReference type="GO" id="GO:0000160">
    <property type="term" value="P:phosphorelay signal transduction system"/>
    <property type="evidence" value="ECO:0007669"/>
    <property type="project" value="UniProtKB-KW"/>
</dbReference>
<dbReference type="FunFam" id="3.40.50.300:FF:000006">
    <property type="entry name" value="DNA-binding transcriptional regulator NtrC"/>
    <property type="match status" value="1"/>
</dbReference>
<keyword evidence="6" id="KW-0804">Transcription</keyword>
<dbReference type="PRINTS" id="PR01590">
    <property type="entry name" value="HTHFIS"/>
</dbReference>
<evidence type="ECO:0000256" key="3">
    <source>
        <dbReference type="ARBA" id="ARBA00022840"/>
    </source>
</evidence>
<dbReference type="Gene3D" id="3.40.50.300">
    <property type="entry name" value="P-loop containing nucleotide triphosphate hydrolases"/>
    <property type="match status" value="1"/>
</dbReference>
<evidence type="ECO:0000313" key="10">
    <source>
        <dbReference type="EMBL" id="AKF09314.1"/>
    </source>
</evidence>
<dbReference type="InterPro" id="IPR011006">
    <property type="entry name" value="CheY-like_superfamily"/>
</dbReference>
<dbReference type="STRING" id="927083.DB32_006463"/>
<evidence type="ECO:0000256" key="4">
    <source>
        <dbReference type="ARBA" id="ARBA00023012"/>
    </source>
</evidence>
<dbReference type="InterPro" id="IPR025944">
    <property type="entry name" value="Sigma_54_int_dom_CS"/>
</dbReference>
<dbReference type="CDD" id="cd00009">
    <property type="entry name" value="AAA"/>
    <property type="match status" value="1"/>
</dbReference>
<evidence type="ECO:0000256" key="7">
    <source>
        <dbReference type="PROSITE-ProRule" id="PRU00169"/>
    </source>
</evidence>
<dbReference type="PROSITE" id="PS00688">
    <property type="entry name" value="SIGMA54_INTERACT_3"/>
    <property type="match status" value="1"/>
</dbReference>
<feature type="domain" description="Response regulatory" evidence="9">
    <location>
        <begin position="5"/>
        <end position="117"/>
    </location>
</feature>
<dbReference type="SUPFAM" id="SSF46689">
    <property type="entry name" value="Homeodomain-like"/>
    <property type="match status" value="1"/>
</dbReference>
<dbReference type="SMART" id="SM00448">
    <property type="entry name" value="REC"/>
    <property type="match status" value="1"/>
</dbReference>
<dbReference type="GO" id="GO:0005524">
    <property type="term" value="F:ATP binding"/>
    <property type="evidence" value="ECO:0007669"/>
    <property type="project" value="UniProtKB-KW"/>
</dbReference>
<dbReference type="Gene3D" id="1.10.10.60">
    <property type="entry name" value="Homeodomain-like"/>
    <property type="match status" value="1"/>
</dbReference>
<keyword evidence="5" id="KW-0805">Transcription regulation</keyword>
<proteinExistence type="predicted"/>
<protein>
    <submittedName>
        <fullName evidence="10">Response regulator of zinc sigma-54-dependent two-component system</fullName>
    </submittedName>
</protein>
<dbReference type="InterPro" id="IPR001789">
    <property type="entry name" value="Sig_transdc_resp-reg_receiver"/>
</dbReference>
<dbReference type="SUPFAM" id="SSF52172">
    <property type="entry name" value="CheY-like"/>
    <property type="match status" value="1"/>
</dbReference>
<dbReference type="InterPro" id="IPR003593">
    <property type="entry name" value="AAA+_ATPase"/>
</dbReference>
<dbReference type="InterPro" id="IPR009057">
    <property type="entry name" value="Homeodomain-like_sf"/>
</dbReference>
<reference evidence="10 11" key="1">
    <citation type="submission" date="2015-03" db="EMBL/GenBank/DDBJ databases">
        <title>Genome assembly of Sandaracinus amylolyticus DSM 53668.</title>
        <authorList>
            <person name="Sharma G."/>
            <person name="Subramanian S."/>
        </authorList>
    </citation>
    <scope>NUCLEOTIDE SEQUENCE [LARGE SCALE GENOMIC DNA]</scope>
    <source>
        <strain evidence="10 11">DSM 53668</strain>
    </source>
</reference>
<dbReference type="KEGG" id="samy:DB32_006463"/>
<name>A0A0F6SGU7_9BACT</name>
<dbReference type="PROSITE" id="PS50045">
    <property type="entry name" value="SIGMA54_INTERACT_4"/>
    <property type="match status" value="1"/>
</dbReference>
<keyword evidence="11" id="KW-1185">Reference proteome</keyword>
<dbReference type="GO" id="GO:0006355">
    <property type="term" value="P:regulation of DNA-templated transcription"/>
    <property type="evidence" value="ECO:0007669"/>
    <property type="project" value="InterPro"/>
</dbReference>
<organism evidence="10 11">
    <name type="scientific">Sandaracinus amylolyticus</name>
    <dbReference type="NCBI Taxonomy" id="927083"/>
    <lineage>
        <taxon>Bacteria</taxon>
        <taxon>Pseudomonadati</taxon>
        <taxon>Myxococcota</taxon>
        <taxon>Polyangia</taxon>
        <taxon>Polyangiales</taxon>
        <taxon>Sandaracinaceae</taxon>
        <taxon>Sandaracinus</taxon>
    </lineage>
</organism>
<dbReference type="SMART" id="SM00382">
    <property type="entry name" value="AAA"/>
    <property type="match status" value="1"/>
</dbReference>
<dbReference type="InterPro" id="IPR027417">
    <property type="entry name" value="P-loop_NTPase"/>
</dbReference>
<dbReference type="OrthoDB" id="9763792at2"/>
<accession>A0A0F6SGU7</accession>
<evidence type="ECO:0000256" key="6">
    <source>
        <dbReference type="ARBA" id="ARBA00023163"/>
    </source>
</evidence>
<dbReference type="Pfam" id="PF25601">
    <property type="entry name" value="AAA_lid_14"/>
    <property type="match status" value="1"/>
</dbReference>
<feature type="domain" description="Sigma-54 factor interaction" evidence="8">
    <location>
        <begin position="139"/>
        <end position="367"/>
    </location>
</feature>
<dbReference type="RefSeq" id="WP_053236372.1">
    <property type="nucleotide sequence ID" value="NZ_CP011125.1"/>
</dbReference>
<keyword evidence="3" id="KW-0067">ATP-binding</keyword>